<evidence type="ECO:0000313" key="2">
    <source>
        <dbReference type="EMBL" id="RGE84204.1"/>
    </source>
</evidence>
<sequence length="160" mass="18040">MYEIIKQVILSGDYELSDMLNKIKKNCVRGDITDEQETELIALAREKATPENSYAGIQSQVDYMMELLAETIGTVTGLKQDVEAIKKALEEGGTDIPEPEPEPEPDKYPEYKQPTGAHDAYYKGDGITWKGEKYDCIAPDGVAVVWNPDEYPAYWKKVEE</sequence>
<feature type="region of interest" description="Disordered" evidence="1">
    <location>
        <begin position="89"/>
        <end position="115"/>
    </location>
</feature>
<evidence type="ECO:0008006" key="4">
    <source>
        <dbReference type="Google" id="ProtNLM"/>
    </source>
</evidence>
<dbReference type="GO" id="GO:0004553">
    <property type="term" value="F:hydrolase activity, hydrolyzing O-glycosyl compounds"/>
    <property type="evidence" value="ECO:0007669"/>
    <property type="project" value="InterPro"/>
</dbReference>
<dbReference type="InterPro" id="IPR036573">
    <property type="entry name" value="CBM_sf_5/12"/>
</dbReference>
<keyword evidence="3" id="KW-1185">Reference proteome</keyword>
<dbReference type="EMBL" id="QVLX01000036">
    <property type="protein sequence ID" value="RGE84204.1"/>
    <property type="molecule type" value="Genomic_DNA"/>
</dbReference>
<dbReference type="OrthoDB" id="1849628at2"/>
<proteinExistence type="predicted"/>
<dbReference type="Gene3D" id="2.10.10.90">
    <property type="match status" value="1"/>
</dbReference>
<accession>A0A3E3JXT8</accession>
<dbReference type="AlphaFoldDB" id="A0A3E3JXT8"/>
<dbReference type="GO" id="GO:0005576">
    <property type="term" value="C:extracellular region"/>
    <property type="evidence" value="ECO:0007669"/>
    <property type="project" value="InterPro"/>
</dbReference>
<organism evidence="2 3">
    <name type="scientific">Sellimonas intestinalis</name>
    <dbReference type="NCBI Taxonomy" id="1653434"/>
    <lineage>
        <taxon>Bacteria</taxon>
        <taxon>Bacillati</taxon>
        <taxon>Bacillota</taxon>
        <taxon>Clostridia</taxon>
        <taxon>Lachnospirales</taxon>
        <taxon>Lachnospiraceae</taxon>
        <taxon>Sellimonas</taxon>
    </lineage>
</organism>
<gene>
    <name evidence="2" type="ORF">DW016_16065</name>
</gene>
<dbReference type="RefSeq" id="WP_117493964.1">
    <property type="nucleotide sequence ID" value="NZ_DBGAZR010000076.1"/>
</dbReference>
<name>A0A3E3JXT8_9FIRM</name>
<dbReference type="SUPFAM" id="SSF51055">
    <property type="entry name" value="Carbohydrate binding domain"/>
    <property type="match status" value="1"/>
</dbReference>
<reference evidence="2 3" key="1">
    <citation type="submission" date="2018-08" db="EMBL/GenBank/DDBJ databases">
        <title>A genome reference for cultivated species of the human gut microbiota.</title>
        <authorList>
            <person name="Zou Y."/>
            <person name="Xue W."/>
            <person name="Luo G."/>
        </authorList>
    </citation>
    <scope>NUCLEOTIDE SEQUENCE [LARGE SCALE GENOMIC DNA]</scope>
    <source>
        <strain evidence="2 3">AF37-2AT</strain>
    </source>
</reference>
<dbReference type="GO" id="GO:0030246">
    <property type="term" value="F:carbohydrate binding"/>
    <property type="evidence" value="ECO:0007669"/>
    <property type="project" value="InterPro"/>
</dbReference>
<protein>
    <recommendedName>
        <fullName evidence="4">Chitin-binding type-3 domain-containing protein</fullName>
    </recommendedName>
</protein>
<evidence type="ECO:0000313" key="3">
    <source>
        <dbReference type="Proteomes" id="UP000261080"/>
    </source>
</evidence>
<comment type="caution">
    <text evidence="2">The sequence shown here is derived from an EMBL/GenBank/DDBJ whole genome shotgun (WGS) entry which is preliminary data.</text>
</comment>
<dbReference type="Proteomes" id="UP000261080">
    <property type="component" value="Unassembled WGS sequence"/>
</dbReference>
<dbReference type="GO" id="GO:0005975">
    <property type="term" value="P:carbohydrate metabolic process"/>
    <property type="evidence" value="ECO:0007669"/>
    <property type="project" value="InterPro"/>
</dbReference>
<evidence type="ECO:0000256" key="1">
    <source>
        <dbReference type="SAM" id="MobiDB-lite"/>
    </source>
</evidence>